<reference evidence="3 4" key="1">
    <citation type="submission" date="2020-08" db="EMBL/GenBank/DDBJ databases">
        <title>Genomic Encyclopedia of Type Strains, Phase IV (KMG-IV): sequencing the most valuable type-strain genomes for metagenomic binning, comparative biology and taxonomic classification.</title>
        <authorList>
            <person name="Goeker M."/>
        </authorList>
    </citation>
    <scope>NUCLEOTIDE SEQUENCE [LARGE SCALE GENOMIC DNA]</scope>
    <source>
        <strain evidence="3 4">DSM 26718</strain>
    </source>
</reference>
<keyword evidence="2" id="KW-0812">Transmembrane</keyword>
<dbReference type="EMBL" id="JACHGG010000008">
    <property type="protein sequence ID" value="MBB6061071.1"/>
    <property type="molecule type" value="Genomic_DNA"/>
</dbReference>
<dbReference type="Proteomes" id="UP000532746">
    <property type="component" value="Unassembled WGS sequence"/>
</dbReference>
<keyword evidence="4" id="KW-1185">Reference proteome</keyword>
<gene>
    <name evidence="3" type="ORF">HNQ93_003949</name>
</gene>
<feature type="compositionally biased region" description="Basic residues" evidence="1">
    <location>
        <begin position="10"/>
        <end position="20"/>
    </location>
</feature>
<dbReference type="RefSeq" id="WP_183405300.1">
    <property type="nucleotide sequence ID" value="NZ_JACHGG010000008.1"/>
</dbReference>
<evidence type="ECO:0000256" key="2">
    <source>
        <dbReference type="SAM" id="Phobius"/>
    </source>
</evidence>
<name>A0A7W9WE45_9BACT</name>
<evidence type="ECO:0000256" key="1">
    <source>
        <dbReference type="SAM" id="MobiDB-lite"/>
    </source>
</evidence>
<feature type="region of interest" description="Disordered" evidence="1">
    <location>
        <begin position="1"/>
        <end position="27"/>
    </location>
</feature>
<feature type="transmembrane region" description="Helical" evidence="2">
    <location>
        <begin position="35"/>
        <end position="57"/>
    </location>
</feature>
<keyword evidence="2" id="KW-1133">Transmembrane helix</keyword>
<protein>
    <submittedName>
        <fullName evidence="3">Uncharacterized protein</fullName>
    </submittedName>
</protein>
<organism evidence="3 4">
    <name type="scientific">Hymenobacter luteus</name>
    <dbReference type="NCBI Taxonomy" id="1411122"/>
    <lineage>
        <taxon>Bacteria</taxon>
        <taxon>Pseudomonadati</taxon>
        <taxon>Bacteroidota</taxon>
        <taxon>Cytophagia</taxon>
        <taxon>Cytophagales</taxon>
        <taxon>Hymenobacteraceae</taxon>
        <taxon>Hymenobacter</taxon>
    </lineage>
</organism>
<sequence length="59" mass="6497">MSVPISSSHHSGHRRRWRRSLKTDDKASVRTTRAVIGFLGLLILALLISLAIIATTVSE</sequence>
<keyword evidence="2" id="KW-0472">Membrane</keyword>
<comment type="caution">
    <text evidence="3">The sequence shown here is derived from an EMBL/GenBank/DDBJ whole genome shotgun (WGS) entry which is preliminary data.</text>
</comment>
<proteinExistence type="predicted"/>
<accession>A0A7W9WE45</accession>
<dbReference type="AlphaFoldDB" id="A0A7W9WE45"/>
<evidence type="ECO:0000313" key="4">
    <source>
        <dbReference type="Proteomes" id="UP000532746"/>
    </source>
</evidence>
<evidence type="ECO:0000313" key="3">
    <source>
        <dbReference type="EMBL" id="MBB6061071.1"/>
    </source>
</evidence>